<keyword evidence="2" id="KW-1185">Reference proteome</keyword>
<dbReference type="AlphaFoldDB" id="A0A1Y3GA88"/>
<organism evidence="1 2">
    <name type="scientific">Methanonatronarchaeum thermophilum</name>
    <dbReference type="NCBI Taxonomy" id="1927129"/>
    <lineage>
        <taxon>Archaea</taxon>
        <taxon>Methanobacteriati</taxon>
        <taxon>Methanobacteriota</taxon>
        <taxon>Methanonatronarchaeia</taxon>
        <taxon>Methanonatronarchaeales</taxon>
        <taxon>Methanonatronarchaeaceae</taxon>
        <taxon>Methanonatronarchaeum</taxon>
    </lineage>
</organism>
<comment type="caution">
    <text evidence="1">The sequence shown here is derived from an EMBL/GenBank/DDBJ whole genome shotgun (WGS) entry which is preliminary data.</text>
</comment>
<proteinExistence type="predicted"/>
<dbReference type="EMBL" id="MRZU01000004">
    <property type="protein sequence ID" value="OUJ18329.1"/>
    <property type="molecule type" value="Genomic_DNA"/>
</dbReference>
<evidence type="ECO:0000313" key="2">
    <source>
        <dbReference type="Proteomes" id="UP000195137"/>
    </source>
</evidence>
<reference evidence="1 2" key="1">
    <citation type="submission" date="2016-12" db="EMBL/GenBank/DDBJ databases">
        <title>Discovery of methanogenic haloarchaea.</title>
        <authorList>
            <person name="Sorokin D.Y."/>
            <person name="Makarova K.S."/>
            <person name="Abbas B."/>
            <person name="Ferrer M."/>
            <person name="Golyshin P.N."/>
        </authorList>
    </citation>
    <scope>NUCLEOTIDE SEQUENCE [LARGE SCALE GENOMIC DNA]</scope>
    <source>
        <strain evidence="1">AMET1</strain>
    </source>
</reference>
<gene>
    <name evidence="1" type="ORF">AMET1_1241</name>
</gene>
<dbReference type="Proteomes" id="UP000195137">
    <property type="component" value="Unassembled WGS sequence"/>
</dbReference>
<accession>A0A1Y3GA88</accession>
<protein>
    <submittedName>
        <fullName evidence="1">Uncharacterized protein</fullName>
    </submittedName>
</protein>
<sequence>MSVVSLILEEVLVFCMQVELVIDGKKLPINGFVQRMIGNSMEGMIEALHGVDEDWDGVEIKIVRDE</sequence>
<evidence type="ECO:0000313" key="1">
    <source>
        <dbReference type="EMBL" id="OUJ18329.1"/>
    </source>
</evidence>
<name>A0A1Y3GA88_9EURY</name>